<gene>
    <name evidence="3" type="ORF">U7230_13990</name>
</gene>
<dbReference type="PANTHER" id="PTHR31157:SF1">
    <property type="entry name" value="SCP DOMAIN-CONTAINING PROTEIN"/>
    <property type="match status" value="1"/>
</dbReference>
<evidence type="ECO:0000256" key="1">
    <source>
        <dbReference type="SAM" id="MobiDB-lite"/>
    </source>
</evidence>
<dbReference type="Gene3D" id="3.40.33.10">
    <property type="entry name" value="CAP"/>
    <property type="match status" value="1"/>
</dbReference>
<dbReference type="Pfam" id="PF00188">
    <property type="entry name" value="CAP"/>
    <property type="match status" value="1"/>
</dbReference>
<evidence type="ECO:0000259" key="2">
    <source>
        <dbReference type="Pfam" id="PF00188"/>
    </source>
</evidence>
<dbReference type="SUPFAM" id="SSF55797">
    <property type="entry name" value="PR-1-like"/>
    <property type="match status" value="1"/>
</dbReference>
<dbReference type="CDD" id="cd05379">
    <property type="entry name" value="CAP_bacterial"/>
    <property type="match status" value="1"/>
</dbReference>
<feature type="compositionally biased region" description="Low complexity" evidence="1">
    <location>
        <begin position="53"/>
        <end position="65"/>
    </location>
</feature>
<reference evidence="3 4" key="1">
    <citation type="journal article" date="2024" name="Front. Microbiol.">
        <title>Novel thermophilic genera Geochorda gen. nov. and Carboxydochorda gen. nov. from the deep terrestrial subsurface reveal the ecophysiological diversity in the class Limnochordia.</title>
        <authorList>
            <person name="Karnachuk O.V."/>
            <person name="Lukina A.P."/>
            <person name="Avakyan M.R."/>
            <person name="Kadnikov V.V."/>
            <person name="Begmatov S."/>
            <person name="Beletsky A.V."/>
            <person name="Vlasova K.G."/>
            <person name="Novikov A.A."/>
            <person name="Shcherbakova V.A."/>
            <person name="Mardanov A.V."/>
            <person name="Ravin N.V."/>
        </authorList>
    </citation>
    <scope>NUCLEOTIDE SEQUENCE [LARGE SCALE GENOMIC DNA]</scope>
    <source>
        <strain evidence="3 4">L945</strain>
    </source>
</reference>
<organism evidence="3 4">
    <name type="scientific">Carboxydichorda subterranea</name>
    <dbReference type="NCBI Taxonomy" id="3109565"/>
    <lineage>
        <taxon>Bacteria</taxon>
        <taxon>Bacillati</taxon>
        <taxon>Bacillota</taxon>
        <taxon>Limnochordia</taxon>
        <taxon>Limnochordales</taxon>
        <taxon>Geochordaceae</taxon>
        <taxon>Carboxydichorda</taxon>
    </lineage>
</organism>
<protein>
    <submittedName>
        <fullName evidence="3">CAP domain-containing protein</fullName>
    </submittedName>
</protein>
<sequence length="195" mass="20849">MPRKPSCTVLLSSLLLLLVTAALGLVGPEKAAASGSIYDWTFYQRYRPNGSSVVQTPVAPQTPAAPTLPPDQPAPPAPTPNPAGTDQQRMLTLINQARARAGAGPLRLDQGLSSMAQQKAEYMVANGYSNHYVPGYVYPYLAENLTGAPNVETAHWLLMGSPSHAKTLLDPRYTEVGIGIARSRNGGILVVQLFR</sequence>
<feature type="domain" description="SCP" evidence="2">
    <location>
        <begin position="91"/>
        <end position="193"/>
    </location>
</feature>
<accession>A0ABZ1BXB2</accession>
<proteinExistence type="predicted"/>
<dbReference type="PANTHER" id="PTHR31157">
    <property type="entry name" value="SCP DOMAIN-CONTAINING PROTEIN"/>
    <property type="match status" value="1"/>
</dbReference>
<feature type="region of interest" description="Disordered" evidence="1">
    <location>
        <begin position="53"/>
        <end position="86"/>
    </location>
</feature>
<name>A0ABZ1BXB2_9FIRM</name>
<dbReference type="Proteomes" id="UP001332192">
    <property type="component" value="Chromosome"/>
</dbReference>
<keyword evidence="4" id="KW-1185">Reference proteome</keyword>
<dbReference type="InterPro" id="IPR035940">
    <property type="entry name" value="CAP_sf"/>
</dbReference>
<evidence type="ECO:0000313" key="3">
    <source>
        <dbReference type="EMBL" id="WRP17176.1"/>
    </source>
</evidence>
<dbReference type="EMBL" id="CP141615">
    <property type="protein sequence ID" value="WRP17176.1"/>
    <property type="molecule type" value="Genomic_DNA"/>
</dbReference>
<evidence type="ECO:0000313" key="4">
    <source>
        <dbReference type="Proteomes" id="UP001332192"/>
    </source>
</evidence>
<dbReference type="RefSeq" id="WP_324716448.1">
    <property type="nucleotide sequence ID" value="NZ_CP141615.1"/>
</dbReference>
<dbReference type="InterPro" id="IPR014044">
    <property type="entry name" value="CAP_dom"/>
</dbReference>
<feature type="compositionally biased region" description="Pro residues" evidence="1">
    <location>
        <begin position="66"/>
        <end position="81"/>
    </location>
</feature>